<organism evidence="1">
    <name type="scientific">marine sediment metagenome</name>
    <dbReference type="NCBI Taxonomy" id="412755"/>
    <lineage>
        <taxon>unclassified sequences</taxon>
        <taxon>metagenomes</taxon>
        <taxon>ecological metagenomes</taxon>
    </lineage>
</organism>
<dbReference type="EMBL" id="BARV01042017">
    <property type="protein sequence ID" value="GAI56142.1"/>
    <property type="molecule type" value="Genomic_DNA"/>
</dbReference>
<accession>X1PIM7</accession>
<sequence>MTVAEVKLFLDTCLGLLNEIFKPENKNKVFHKNGACYTYFINEVKEYEPIWKDRKKKVPMLSRSGYPLIKAKKFLQKPVALFLEGPVHLLR</sequence>
<feature type="non-terminal residue" evidence="1">
    <location>
        <position position="91"/>
    </location>
</feature>
<gene>
    <name evidence="1" type="ORF">S06H3_63365</name>
</gene>
<reference evidence="1" key="1">
    <citation type="journal article" date="2014" name="Front. Microbiol.">
        <title>High frequency of phylogenetically diverse reductive dehalogenase-homologous genes in deep subseafloor sedimentary metagenomes.</title>
        <authorList>
            <person name="Kawai M."/>
            <person name="Futagami T."/>
            <person name="Toyoda A."/>
            <person name="Takaki Y."/>
            <person name="Nishi S."/>
            <person name="Hori S."/>
            <person name="Arai W."/>
            <person name="Tsubouchi T."/>
            <person name="Morono Y."/>
            <person name="Uchiyama I."/>
            <person name="Ito T."/>
            <person name="Fujiyama A."/>
            <person name="Inagaki F."/>
            <person name="Takami H."/>
        </authorList>
    </citation>
    <scope>NUCLEOTIDE SEQUENCE</scope>
    <source>
        <strain evidence="1">Expedition CK06-06</strain>
    </source>
</reference>
<protein>
    <submittedName>
        <fullName evidence="1">Uncharacterized protein</fullName>
    </submittedName>
</protein>
<name>X1PIM7_9ZZZZ</name>
<evidence type="ECO:0000313" key="1">
    <source>
        <dbReference type="EMBL" id="GAI56142.1"/>
    </source>
</evidence>
<proteinExistence type="predicted"/>
<dbReference type="AlphaFoldDB" id="X1PIM7"/>
<comment type="caution">
    <text evidence="1">The sequence shown here is derived from an EMBL/GenBank/DDBJ whole genome shotgun (WGS) entry which is preliminary data.</text>
</comment>